<dbReference type="AlphaFoldDB" id="A0A538U8E0"/>
<dbReference type="SUPFAM" id="SSF52161">
    <property type="entry name" value="Ribosomal protein L13"/>
    <property type="match status" value="1"/>
</dbReference>
<accession>A0A538U8E0</accession>
<sequence length="144" mass="16345">MKTYTARPADIQRQWLLVDAKGKTLGRLATQVATVLKGKHKPMFTPHMDTGDHVIVINAREIALTGRKAQDKRYFHHTLYPGGAYWVSIQTLMEKHPDRVVMQAVRGMMPKTKLGRAMIKKLKIYAGPEHPHDAQQPVAWEPKA</sequence>
<dbReference type="PANTHER" id="PTHR11545:SF2">
    <property type="entry name" value="LARGE RIBOSOMAL SUBUNIT PROTEIN UL13M"/>
    <property type="match status" value="1"/>
</dbReference>
<dbReference type="GO" id="GO:0006412">
    <property type="term" value="P:translation"/>
    <property type="evidence" value="ECO:0007669"/>
    <property type="project" value="UniProtKB-UniRule"/>
</dbReference>
<evidence type="ECO:0000256" key="5">
    <source>
        <dbReference type="HAMAP-Rule" id="MF_01366"/>
    </source>
</evidence>
<dbReference type="InterPro" id="IPR005823">
    <property type="entry name" value="Ribosomal_uL13_bac-type"/>
</dbReference>
<organism evidence="6 7">
    <name type="scientific">Eiseniibacteriota bacterium</name>
    <dbReference type="NCBI Taxonomy" id="2212470"/>
    <lineage>
        <taxon>Bacteria</taxon>
        <taxon>Candidatus Eiseniibacteriota</taxon>
    </lineage>
</organism>
<dbReference type="InterPro" id="IPR036899">
    <property type="entry name" value="Ribosomal_uL13_sf"/>
</dbReference>
<evidence type="ECO:0000313" key="7">
    <source>
        <dbReference type="Proteomes" id="UP000319836"/>
    </source>
</evidence>
<name>A0A538U8E0_UNCEI</name>
<dbReference type="Gene3D" id="3.90.1180.10">
    <property type="entry name" value="Ribosomal protein L13"/>
    <property type="match status" value="1"/>
</dbReference>
<dbReference type="NCBIfam" id="TIGR01066">
    <property type="entry name" value="rplM_bact"/>
    <property type="match status" value="1"/>
</dbReference>
<dbReference type="EMBL" id="VBPA01000076">
    <property type="protein sequence ID" value="TMQ72130.1"/>
    <property type="molecule type" value="Genomic_DNA"/>
</dbReference>
<dbReference type="GO" id="GO:0017148">
    <property type="term" value="P:negative regulation of translation"/>
    <property type="evidence" value="ECO:0007669"/>
    <property type="project" value="TreeGrafter"/>
</dbReference>
<comment type="function">
    <text evidence="5">This protein is one of the early assembly proteins of the 50S ribosomal subunit, although it is not seen to bind rRNA by itself. It is important during the early stages of 50S assembly.</text>
</comment>
<dbReference type="Pfam" id="PF00572">
    <property type="entry name" value="Ribosomal_L13"/>
    <property type="match status" value="1"/>
</dbReference>
<evidence type="ECO:0000256" key="4">
    <source>
        <dbReference type="ARBA" id="ARBA00035201"/>
    </source>
</evidence>
<keyword evidence="3 5" id="KW-0687">Ribonucleoprotein</keyword>
<protein>
    <recommendedName>
        <fullName evidence="4 5">Large ribosomal subunit protein uL13</fullName>
    </recommendedName>
</protein>
<gene>
    <name evidence="5 6" type="primary">rplM</name>
    <name evidence="6" type="ORF">E6K80_03570</name>
</gene>
<dbReference type="CDD" id="cd00392">
    <property type="entry name" value="Ribosomal_L13"/>
    <property type="match status" value="1"/>
</dbReference>
<dbReference type="GO" id="GO:0003729">
    <property type="term" value="F:mRNA binding"/>
    <property type="evidence" value="ECO:0007669"/>
    <property type="project" value="UniProtKB-ARBA"/>
</dbReference>
<reference evidence="6 7" key="1">
    <citation type="journal article" date="2019" name="Nat. Microbiol.">
        <title>Mediterranean grassland soil C-N compound turnover is dependent on rainfall and depth, and is mediated by genomically divergent microorganisms.</title>
        <authorList>
            <person name="Diamond S."/>
            <person name="Andeer P.F."/>
            <person name="Li Z."/>
            <person name="Crits-Christoph A."/>
            <person name="Burstein D."/>
            <person name="Anantharaman K."/>
            <person name="Lane K.R."/>
            <person name="Thomas B.C."/>
            <person name="Pan C."/>
            <person name="Northen T.R."/>
            <person name="Banfield J.F."/>
        </authorList>
    </citation>
    <scope>NUCLEOTIDE SEQUENCE [LARGE SCALE GENOMIC DNA]</scope>
    <source>
        <strain evidence="6">WS_10</strain>
    </source>
</reference>
<dbReference type="PIRSF" id="PIRSF002181">
    <property type="entry name" value="Ribosomal_L13"/>
    <property type="match status" value="1"/>
</dbReference>
<dbReference type="InterPro" id="IPR005822">
    <property type="entry name" value="Ribosomal_uL13"/>
</dbReference>
<comment type="caution">
    <text evidence="6">The sequence shown here is derived from an EMBL/GenBank/DDBJ whole genome shotgun (WGS) entry which is preliminary data.</text>
</comment>
<keyword evidence="2 5" id="KW-0689">Ribosomal protein</keyword>
<dbReference type="HAMAP" id="MF_01366">
    <property type="entry name" value="Ribosomal_uL13"/>
    <property type="match status" value="1"/>
</dbReference>
<evidence type="ECO:0000256" key="1">
    <source>
        <dbReference type="ARBA" id="ARBA00006227"/>
    </source>
</evidence>
<proteinExistence type="inferred from homology"/>
<dbReference type="PANTHER" id="PTHR11545">
    <property type="entry name" value="RIBOSOMAL PROTEIN L13"/>
    <property type="match status" value="1"/>
</dbReference>
<evidence type="ECO:0000256" key="3">
    <source>
        <dbReference type="ARBA" id="ARBA00023274"/>
    </source>
</evidence>
<dbReference type="GO" id="GO:0003735">
    <property type="term" value="F:structural constituent of ribosome"/>
    <property type="evidence" value="ECO:0007669"/>
    <property type="project" value="InterPro"/>
</dbReference>
<comment type="subunit">
    <text evidence="5">Part of the 50S ribosomal subunit.</text>
</comment>
<dbReference type="GO" id="GO:0022625">
    <property type="term" value="C:cytosolic large ribosomal subunit"/>
    <property type="evidence" value="ECO:0007669"/>
    <property type="project" value="TreeGrafter"/>
</dbReference>
<evidence type="ECO:0000313" key="6">
    <source>
        <dbReference type="EMBL" id="TMQ72130.1"/>
    </source>
</evidence>
<evidence type="ECO:0000256" key="2">
    <source>
        <dbReference type="ARBA" id="ARBA00022980"/>
    </source>
</evidence>
<dbReference type="Proteomes" id="UP000319836">
    <property type="component" value="Unassembled WGS sequence"/>
</dbReference>
<comment type="similarity">
    <text evidence="1 5">Belongs to the universal ribosomal protein uL13 family.</text>
</comment>
<dbReference type="FunFam" id="3.90.1180.10:FF:000001">
    <property type="entry name" value="50S ribosomal protein L13"/>
    <property type="match status" value="1"/>
</dbReference>